<reference evidence="1 2" key="1">
    <citation type="submission" date="2018-11" db="EMBL/GenBank/DDBJ databases">
        <title>Genome sequencing of Paenibacillus lentus DSM25539(T).</title>
        <authorList>
            <person name="Kook J.-K."/>
            <person name="Park S.-N."/>
            <person name="Lim Y.K."/>
        </authorList>
    </citation>
    <scope>NUCLEOTIDE SEQUENCE [LARGE SCALE GENOMIC DNA]</scope>
    <source>
        <strain evidence="1 2">DSM 25539</strain>
    </source>
</reference>
<organism evidence="1 2">
    <name type="scientific">Paenibacillus lentus</name>
    <dbReference type="NCBI Taxonomy" id="1338368"/>
    <lineage>
        <taxon>Bacteria</taxon>
        <taxon>Bacillati</taxon>
        <taxon>Bacillota</taxon>
        <taxon>Bacilli</taxon>
        <taxon>Bacillales</taxon>
        <taxon>Paenibacillaceae</taxon>
        <taxon>Paenibacillus</taxon>
    </lineage>
</organism>
<name>A0A3Q8S4K6_9BACL</name>
<dbReference type="OrthoDB" id="2636117at2"/>
<gene>
    <name evidence="1" type="ORF">EIM92_09695</name>
</gene>
<protein>
    <submittedName>
        <fullName evidence="1">Uncharacterized protein</fullName>
    </submittedName>
</protein>
<dbReference type="EMBL" id="CP034248">
    <property type="protein sequence ID" value="AZK46413.1"/>
    <property type="molecule type" value="Genomic_DNA"/>
</dbReference>
<sequence>MIQQSRCLMLVKGIKREVCTLEQIEKHLKVIGADKPPEPQNEFPFKITAPKQGRWGKYLNENAKTPISLVGVGVNR</sequence>
<dbReference type="KEGG" id="plen:EIM92_09695"/>
<proteinExistence type="predicted"/>
<keyword evidence="2" id="KW-1185">Reference proteome</keyword>
<dbReference type="AlphaFoldDB" id="A0A3Q8S4K6"/>
<evidence type="ECO:0000313" key="2">
    <source>
        <dbReference type="Proteomes" id="UP000273145"/>
    </source>
</evidence>
<evidence type="ECO:0000313" key="1">
    <source>
        <dbReference type="EMBL" id="AZK46413.1"/>
    </source>
</evidence>
<accession>A0A3Q8S4K6</accession>
<dbReference type="Proteomes" id="UP000273145">
    <property type="component" value="Chromosome"/>
</dbReference>